<comment type="caution">
    <text evidence="2">The sequence shown here is derived from an EMBL/GenBank/DDBJ whole genome shotgun (WGS) entry which is preliminary data.</text>
</comment>
<proteinExistence type="predicted"/>
<organism evidence="2 3">
    <name type="scientific">Conoideocrella luteorostrata</name>
    <dbReference type="NCBI Taxonomy" id="1105319"/>
    <lineage>
        <taxon>Eukaryota</taxon>
        <taxon>Fungi</taxon>
        <taxon>Dikarya</taxon>
        <taxon>Ascomycota</taxon>
        <taxon>Pezizomycotina</taxon>
        <taxon>Sordariomycetes</taxon>
        <taxon>Hypocreomycetidae</taxon>
        <taxon>Hypocreales</taxon>
        <taxon>Clavicipitaceae</taxon>
        <taxon>Conoideocrella</taxon>
    </lineage>
</organism>
<dbReference type="Pfam" id="PF06985">
    <property type="entry name" value="HET"/>
    <property type="match status" value="1"/>
</dbReference>
<keyword evidence="3" id="KW-1185">Reference proteome</keyword>
<dbReference type="Proteomes" id="UP001251528">
    <property type="component" value="Unassembled WGS sequence"/>
</dbReference>
<name>A0AAJ0CPK9_9HYPO</name>
<dbReference type="PANTHER" id="PTHR33112:SF16">
    <property type="entry name" value="HETEROKARYON INCOMPATIBILITY DOMAIN-CONTAINING PROTEIN"/>
    <property type="match status" value="1"/>
</dbReference>
<reference evidence="2" key="1">
    <citation type="submission" date="2023-06" db="EMBL/GenBank/DDBJ databases">
        <title>Conoideocrella luteorostrata (Hypocreales: Clavicipitaceae), a potential biocontrol fungus for elongate hemlock scale in United States Christmas tree production areas.</title>
        <authorList>
            <person name="Barrett H."/>
            <person name="Lovett B."/>
            <person name="Macias A.M."/>
            <person name="Stajich J.E."/>
            <person name="Kasson M.T."/>
        </authorList>
    </citation>
    <scope>NUCLEOTIDE SEQUENCE</scope>
    <source>
        <strain evidence="2">ARSEF 14590</strain>
    </source>
</reference>
<evidence type="ECO:0000313" key="3">
    <source>
        <dbReference type="Proteomes" id="UP001251528"/>
    </source>
</evidence>
<accession>A0AAJ0CPK9</accession>
<dbReference type="EMBL" id="JASWJB010000135">
    <property type="protein sequence ID" value="KAK2595327.1"/>
    <property type="molecule type" value="Genomic_DNA"/>
</dbReference>
<evidence type="ECO:0000313" key="2">
    <source>
        <dbReference type="EMBL" id="KAK2595327.1"/>
    </source>
</evidence>
<evidence type="ECO:0000259" key="1">
    <source>
        <dbReference type="Pfam" id="PF06985"/>
    </source>
</evidence>
<dbReference type="PANTHER" id="PTHR33112">
    <property type="entry name" value="DOMAIN PROTEIN, PUTATIVE-RELATED"/>
    <property type="match status" value="1"/>
</dbReference>
<protein>
    <recommendedName>
        <fullName evidence="1">Heterokaryon incompatibility domain-containing protein</fullName>
    </recommendedName>
</protein>
<dbReference type="InterPro" id="IPR010730">
    <property type="entry name" value="HET"/>
</dbReference>
<gene>
    <name evidence="2" type="ORF">QQS21_006927</name>
</gene>
<sequence>MELNQWEMVVRLFRTVKTIEEAAAMRCAVCAMLIKILAAFDVINDSRNPNTVVHLLIPIAPNNPQILFSHHGTQTVVQIYMSTVTNRPWNNIMPLPDVSADRLSEQSLGFIRSSLSSCLQTHLFCRQAQAQGKVPTRLIDVGIRGEREVRLVETRNIDPAPDYIALSYCWGDSTTVKTTRANIDAMKAGIELANSPQTFVDAFRLTRELNIRFLWIDAFCIIQDDLDDWDRESASMSSIYANAYLTIAVASSVSVAVGFLSRYGSNSSDIHVDEYERRVFSKRVCEDTDDDINSRILKARVIPQSGIHWKWQDDYLDRHPREPWARRGWTLQEQLLSTRLLYVSSTEMQWTCRETEVCECRSTLNRGRQFGGTPLALMDSSADVFRFWKKVIENYSLRSLTQHGDKLPAISGIADVVQRKTGSSYVAGLWADNIDLDLLWRRTSPLEEGALGNATMPSFSWASVDGEIDYYCFRNGKQPYHRISSVMSLEVRPIAHQAPLGRVAGGKLLIKGPLVPATIEALSVDGWMFVKIGSTVIELTADTLLGELLIAGPSQQAERVACRQRRRSVIPSSSMSLHPSGSVEKIDAQFANHHSVSVTARPPGSGTQCWVLRLGAFFSDSTHPYASDNELLVLGRLSSSPDYYERLGLASYRGDELAQVFDDTTVTAVTIM</sequence>
<dbReference type="AlphaFoldDB" id="A0AAJ0CPK9"/>
<feature type="domain" description="Heterokaryon incompatibility" evidence="1">
    <location>
        <begin position="163"/>
        <end position="333"/>
    </location>
</feature>